<gene>
    <name evidence="14" type="ORF">IQ22_04448</name>
</gene>
<evidence type="ECO:0000256" key="4">
    <source>
        <dbReference type="ARBA" id="ARBA00022500"/>
    </source>
</evidence>
<dbReference type="PANTHER" id="PTHR32089:SF120">
    <property type="entry name" value="METHYL-ACCEPTING CHEMOTAXIS PROTEIN TLPQ"/>
    <property type="match status" value="1"/>
</dbReference>
<dbReference type="SMART" id="SM00304">
    <property type="entry name" value="HAMP"/>
    <property type="match status" value="1"/>
</dbReference>
<name>A0A562PS31_9PSED</name>
<evidence type="ECO:0000313" key="15">
    <source>
        <dbReference type="Proteomes" id="UP000316905"/>
    </source>
</evidence>
<comment type="similarity">
    <text evidence="9">Belongs to the methyl-accepting chemotaxis (MCP) protein family.</text>
</comment>
<feature type="transmembrane region" description="Helical" evidence="11">
    <location>
        <begin position="12"/>
        <end position="30"/>
    </location>
</feature>
<dbReference type="InterPro" id="IPR004090">
    <property type="entry name" value="Chemotax_Me-accpt_rcpt"/>
</dbReference>
<feature type="domain" description="HAMP" evidence="13">
    <location>
        <begin position="211"/>
        <end position="263"/>
    </location>
</feature>
<evidence type="ECO:0000256" key="2">
    <source>
        <dbReference type="ARBA" id="ARBA00022475"/>
    </source>
</evidence>
<dbReference type="InterPro" id="IPR003660">
    <property type="entry name" value="HAMP_dom"/>
</dbReference>
<evidence type="ECO:0000256" key="10">
    <source>
        <dbReference type="PROSITE-ProRule" id="PRU00284"/>
    </source>
</evidence>
<evidence type="ECO:0000256" key="7">
    <source>
        <dbReference type="ARBA" id="ARBA00023136"/>
    </source>
</evidence>
<keyword evidence="8 10" id="KW-0807">Transducer</keyword>
<dbReference type="SUPFAM" id="SSF58104">
    <property type="entry name" value="Methyl-accepting chemotaxis protein (MCP) signaling domain"/>
    <property type="match status" value="1"/>
</dbReference>
<dbReference type="OrthoDB" id="8724574at2"/>
<feature type="domain" description="Methyl-accepting transducer" evidence="12">
    <location>
        <begin position="268"/>
        <end position="504"/>
    </location>
</feature>
<dbReference type="AlphaFoldDB" id="A0A562PS31"/>
<keyword evidence="6 11" id="KW-1133">Transmembrane helix</keyword>
<evidence type="ECO:0000256" key="11">
    <source>
        <dbReference type="SAM" id="Phobius"/>
    </source>
</evidence>
<dbReference type="GO" id="GO:0005886">
    <property type="term" value="C:plasma membrane"/>
    <property type="evidence" value="ECO:0007669"/>
    <property type="project" value="UniProtKB-SubCell"/>
</dbReference>
<dbReference type="InterPro" id="IPR024478">
    <property type="entry name" value="HlyB_4HB_MCP"/>
</dbReference>
<dbReference type="GO" id="GO:0006935">
    <property type="term" value="P:chemotaxis"/>
    <property type="evidence" value="ECO:0007669"/>
    <property type="project" value="UniProtKB-KW"/>
</dbReference>
<dbReference type="RefSeq" id="WP_145145903.1">
    <property type="nucleotide sequence ID" value="NZ_VLKY01000028.1"/>
</dbReference>
<reference evidence="14 15" key="1">
    <citation type="journal article" date="2015" name="Stand. Genomic Sci.">
        <title>Genomic Encyclopedia of Bacterial and Archaeal Type Strains, Phase III: the genomes of soil and plant-associated and newly described type strains.</title>
        <authorList>
            <person name="Whitman W.B."/>
            <person name="Woyke T."/>
            <person name="Klenk H.P."/>
            <person name="Zhou Y."/>
            <person name="Lilburn T.G."/>
            <person name="Beck B.J."/>
            <person name="De Vos P."/>
            <person name="Vandamme P."/>
            <person name="Eisen J.A."/>
            <person name="Garrity G."/>
            <person name="Hugenholtz P."/>
            <person name="Kyrpides N.C."/>
        </authorList>
    </citation>
    <scope>NUCLEOTIDE SEQUENCE [LARGE SCALE GENOMIC DNA]</scope>
    <source>
        <strain evidence="14 15">CGMCC 1.6858</strain>
    </source>
</reference>
<dbReference type="SMART" id="SM00283">
    <property type="entry name" value="MA"/>
    <property type="match status" value="1"/>
</dbReference>
<evidence type="ECO:0000256" key="8">
    <source>
        <dbReference type="ARBA" id="ARBA00023224"/>
    </source>
</evidence>
<dbReference type="Pfam" id="PF00672">
    <property type="entry name" value="HAMP"/>
    <property type="match status" value="1"/>
</dbReference>
<dbReference type="FunFam" id="1.10.287.950:FF:000001">
    <property type="entry name" value="Methyl-accepting chemotaxis sensory transducer"/>
    <property type="match status" value="1"/>
</dbReference>
<dbReference type="EMBL" id="VLKY01000028">
    <property type="protein sequence ID" value="TWI46876.1"/>
    <property type="molecule type" value="Genomic_DNA"/>
</dbReference>
<dbReference type="Pfam" id="PF12729">
    <property type="entry name" value="4HB_MCP_1"/>
    <property type="match status" value="1"/>
</dbReference>
<evidence type="ECO:0000256" key="3">
    <source>
        <dbReference type="ARBA" id="ARBA00022481"/>
    </source>
</evidence>
<keyword evidence="7 11" id="KW-0472">Membrane</keyword>
<evidence type="ECO:0000259" key="13">
    <source>
        <dbReference type="PROSITE" id="PS50885"/>
    </source>
</evidence>
<dbReference type="GO" id="GO:0007165">
    <property type="term" value="P:signal transduction"/>
    <property type="evidence" value="ECO:0007669"/>
    <property type="project" value="UniProtKB-KW"/>
</dbReference>
<protein>
    <submittedName>
        <fullName evidence="14">Methyl-accepting chemotaxis protein</fullName>
    </submittedName>
</protein>
<dbReference type="InterPro" id="IPR004089">
    <property type="entry name" value="MCPsignal_dom"/>
</dbReference>
<dbReference type="PROSITE" id="PS50111">
    <property type="entry name" value="CHEMOTAXIS_TRANSDUC_2"/>
    <property type="match status" value="1"/>
</dbReference>
<dbReference type="PANTHER" id="PTHR32089">
    <property type="entry name" value="METHYL-ACCEPTING CHEMOTAXIS PROTEIN MCPB"/>
    <property type="match status" value="1"/>
</dbReference>
<keyword evidence="15" id="KW-1185">Reference proteome</keyword>
<feature type="transmembrane region" description="Helical" evidence="11">
    <location>
        <begin position="189"/>
        <end position="210"/>
    </location>
</feature>
<evidence type="ECO:0000313" key="14">
    <source>
        <dbReference type="EMBL" id="TWI46876.1"/>
    </source>
</evidence>
<keyword evidence="4" id="KW-0145">Chemotaxis</keyword>
<dbReference type="GO" id="GO:0004888">
    <property type="term" value="F:transmembrane signaling receptor activity"/>
    <property type="evidence" value="ECO:0007669"/>
    <property type="project" value="InterPro"/>
</dbReference>
<comment type="caution">
    <text evidence="14">The sequence shown here is derived from an EMBL/GenBank/DDBJ whole genome shotgun (WGS) entry which is preliminary data.</text>
</comment>
<keyword evidence="2" id="KW-1003">Cell membrane</keyword>
<evidence type="ECO:0000256" key="1">
    <source>
        <dbReference type="ARBA" id="ARBA00004651"/>
    </source>
</evidence>
<comment type="subcellular location">
    <subcellularLocation>
        <location evidence="1">Cell membrane</location>
        <topology evidence="1">Multi-pass membrane protein</topology>
    </subcellularLocation>
</comment>
<proteinExistence type="inferred from homology"/>
<keyword evidence="3" id="KW-0488">Methylation</keyword>
<dbReference type="Proteomes" id="UP000316905">
    <property type="component" value="Unassembled WGS sequence"/>
</dbReference>
<dbReference type="Pfam" id="PF00015">
    <property type="entry name" value="MCPsignal"/>
    <property type="match status" value="1"/>
</dbReference>
<keyword evidence="5 11" id="KW-0812">Transmembrane</keyword>
<evidence type="ECO:0000256" key="6">
    <source>
        <dbReference type="ARBA" id="ARBA00022989"/>
    </source>
</evidence>
<evidence type="ECO:0000259" key="12">
    <source>
        <dbReference type="PROSITE" id="PS50111"/>
    </source>
</evidence>
<dbReference type="Gene3D" id="1.10.287.950">
    <property type="entry name" value="Methyl-accepting chemotaxis protein"/>
    <property type="match status" value="1"/>
</dbReference>
<evidence type="ECO:0000256" key="9">
    <source>
        <dbReference type="ARBA" id="ARBA00029447"/>
    </source>
</evidence>
<dbReference type="PROSITE" id="PS50885">
    <property type="entry name" value="HAMP"/>
    <property type="match status" value="1"/>
</dbReference>
<dbReference type="PRINTS" id="PR00260">
    <property type="entry name" value="CHEMTRNSDUCR"/>
</dbReference>
<sequence>MFRALKISHRTLATFGIVAFLLILLGGFNLKQMADIRSAGQIIESDSMPSLAKADEIALSITRMRVEVLRLAANPDKAVQDKANEMIGKLSAQVHASFRDYQRLISSDEEQEAISKLETVFNEYMSILAQVQALFAQGKPDEGSALINTGLAPRGIAVNDVSMLLQKINHEEANKMGQDAASIYSQAQLVIFMAVAIALTATVVLALLLASSIIKPIGQALELARYIASGDLSHPIKSEGRDEAAELLQALAAMQSNLKQTIGHISDSAQQLSTSAEEMSAVMEDSKRGLHQQNDRIAQAVTAVNEMTSAVEQVASSAVSTSEASMASSRAAQEGRVQLSDAISSIQALTGDVLSASDRAETLARETINISKILDVIRGVAEQTNLLALNAAIEAARAGEAGRGFAVVADEVRALAQRTDESTRQIESIVGSVNQGTGQTVEALQRSVERAQSTLDKANAAGSALISITSTVADINDRNLFIASASEQQAHMTREVDRSLVSIRELSVQTAAGAEQTYVATQELSRLAVDLNAMVRNFKLGH</sequence>
<evidence type="ECO:0000256" key="5">
    <source>
        <dbReference type="ARBA" id="ARBA00022692"/>
    </source>
</evidence>
<organism evidence="14 15">
    <name type="scientific">Pseudomonas duriflava</name>
    <dbReference type="NCBI Taxonomy" id="459528"/>
    <lineage>
        <taxon>Bacteria</taxon>
        <taxon>Pseudomonadati</taxon>
        <taxon>Pseudomonadota</taxon>
        <taxon>Gammaproteobacteria</taxon>
        <taxon>Pseudomonadales</taxon>
        <taxon>Pseudomonadaceae</taxon>
        <taxon>Pseudomonas</taxon>
    </lineage>
</organism>
<accession>A0A562PS31</accession>